<feature type="non-terminal residue" evidence="1">
    <location>
        <position position="92"/>
    </location>
</feature>
<gene>
    <name evidence="1" type="ORF">KUCAC02_010364</name>
</gene>
<sequence length="92" mass="10486">YEGGSLLKFLRDIEHSAEVVLDRWNIDIVPDDKEEKGDPVPYSIVNNYFSIGVRRVWLPGRREAGKAESEKLAPSSVLYLADLMWMIWCGAC</sequence>
<name>A0ACB9VZ83_CHAAC</name>
<proteinExistence type="predicted"/>
<protein>
    <submittedName>
        <fullName evidence="1">Uncharacterized protein</fullName>
    </submittedName>
</protein>
<reference evidence="1" key="1">
    <citation type="submission" date="2022-05" db="EMBL/GenBank/DDBJ databases">
        <title>Chromosome-level genome of Chaenocephalus aceratus.</title>
        <authorList>
            <person name="Park H."/>
        </authorList>
    </citation>
    <scope>NUCLEOTIDE SEQUENCE</scope>
    <source>
        <strain evidence="1">KU_202001</strain>
    </source>
</reference>
<evidence type="ECO:0000313" key="1">
    <source>
        <dbReference type="EMBL" id="KAI4805767.1"/>
    </source>
</evidence>
<comment type="caution">
    <text evidence="1">The sequence shown here is derived from an EMBL/GenBank/DDBJ whole genome shotgun (WGS) entry which is preliminary data.</text>
</comment>
<feature type="non-terminal residue" evidence="1">
    <location>
        <position position="1"/>
    </location>
</feature>
<organism evidence="1 2">
    <name type="scientific">Chaenocephalus aceratus</name>
    <name type="common">Blackfin icefish</name>
    <name type="synonym">Chaenichthys aceratus</name>
    <dbReference type="NCBI Taxonomy" id="36190"/>
    <lineage>
        <taxon>Eukaryota</taxon>
        <taxon>Metazoa</taxon>
        <taxon>Chordata</taxon>
        <taxon>Craniata</taxon>
        <taxon>Vertebrata</taxon>
        <taxon>Euteleostomi</taxon>
        <taxon>Actinopterygii</taxon>
        <taxon>Neopterygii</taxon>
        <taxon>Teleostei</taxon>
        <taxon>Neoteleostei</taxon>
        <taxon>Acanthomorphata</taxon>
        <taxon>Eupercaria</taxon>
        <taxon>Perciformes</taxon>
        <taxon>Notothenioidei</taxon>
        <taxon>Channichthyidae</taxon>
        <taxon>Chaenocephalus</taxon>
    </lineage>
</organism>
<evidence type="ECO:0000313" key="2">
    <source>
        <dbReference type="Proteomes" id="UP001057452"/>
    </source>
</evidence>
<dbReference type="Proteomes" id="UP001057452">
    <property type="component" value="Chromosome 21"/>
</dbReference>
<accession>A0ACB9VZ83</accession>
<keyword evidence="2" id="KW-1185">Reference proteome</keyword>
<dbReference type="EMBL" id="CM043805">
    <property type="protein sequence ID" value="KAI4805767.1"/>
    <property type="molecule type" value="Genomic_DNA"/>
</dbReference>